<protein>
    <submittedName>
        <fullName evidence="1">Uncharacterized protein</fullName>
    </submittedName>
</protein>
<dbReference type="Proteomes" id="UP001055811">
    <property type="component" value="Linkage Group LG05"/>
</dbReference>
<evidence type="ECO:0000313" key="2">
    <source>
        <dbReference type="Proteomes" id="UP001055811"/>
    </source>
</evidence>
<reference evidence="2" key="1">
    <citation type="journal article" date="2022" name="Mol. Ecol. Resour.">
        <title>The genomes of chicory, endive, great burdock and yacon provide insights into Asteraceae palaeo-polyploidization history and plant inulin production.</title>
        <authorList>
            <person name="Fan W."/>
            <person name="Wang S."/>
            <person name="Wang H."/>
            <person name="Wang A."/>
            <person name="Jiang F."/>
            <person name="Liu H."/>
            <person name="Zhao H."/>
            <person name="Xu D."/>
            <person name="Zhang Y."/>
        </authorList>
    </citation>
    <scope>NUCLEOTIDE SEQUENCE [LARGE SCALE GENOMIC DNA]</scope>
    <source>
        <strain evidence="2">cv. Punajuju</strain>
    </source>
</reference>
<comment type="caution">
    <text evidence="1">The sequence shown here is derived from an EMBL/GenBank/DDBJ whole genome shotgun (WGS) entry which is preliminary data.</text>
</comment>
<sequence length="101" mass="11621">MCVQRPPYKYCAELYSIFKKALEDGITSRVIPDYDNGDLKTDLVRLNSTECDLTFLQISKRVFEIMRNKCLEDTLADIGVIQWGKDFLKVHPLSDKMNGSN</sequence>
<keyword evidence="2" id="KW-1185">Reference proteome</keyword>
<reference evidence="1 2" key="2">
    <citation type="journal article" date="2022" name="Mol. Ecol. Resour.">
        <title>The genomes of chicory, endive, great burdock and yacon provide insights into Asteraceae paleo-polyploidization history and plant inulin production.</title>
        <authorList>
            <person name="Fan W."/>
            <person name="Wang S."/>
            <person name="Wang H."/>
            <person name="Wang A."/>
            <person name="Jiang F."/>
            <person name="Liu H."/>
            <person name="Zhao H."/>
            <person name="Xu D."/>
            <person name="Zhang Y."/>
        </authorList>
    </citation>
    <scope>NUCLEOTIDE SEQUENCE [LARGE SCALE GENOMIC DNA]</scope>
    <source>
        <strain evidence="2">cv. Punajuju</strain>
        <tissue evidence="1">Leaves</tissue>
    </source>
</reference>
<dbReference type="EMBL" id="CM042013">
    <property type="protein sequence ID" value="KAI3739184.1"/>
    <property type="molecule type" value="Genomic_DNA"/>
</dbReference>
<proteinExistence type="predicted"/>
<evidence type="ECO:0000313" key="1">
    <source>
        <dbReference type="EMBL" id="KAI3739184.1"/>
    </source>
</evidence>
<name>A0ACB9CXY1_CICIN</name>
<accession>A0ACB9CXY1</accession>
<gene>
    <name evidence="1" type="ORF">L2E82_29582</name>
</gene>
<organism evidence="1 2">
    <name type="scientific">Cichorium intybus</name>
    <name type="common">Chicory</name>
    <dbReference type="NCBI Taxonomy" id="13427"/>
    <lineage>
        <taxon>Eukaryota</taxon>
        <taxon>Viridiplantae</taxon>
        <taxon>Streptophyta</taxon>
        <taxon>Embryophyta</taxon>
        <taxon>Tracheophyta</taxon>
        <taxon>Spermatophyta</taxon>
        <taxon>Magnoliopsida</taxon>
        <taxon>eudicotyledons</taxon>
        <taxon>Gunneridae</taxon>
        <taxon>Pentapetalae</taxon>
        <taxon>asterids</taxon>
        <taxon>campanulids</taxon>
        <taxon>Asterales</taxon>
        <taxon>Asteraceae</taxon>
        <taxon>Cichorioideae</taxon>
        <taxon>Cichorieae</taxon>
        <taxon>Cichoriinae</taxon>
        <taxon>Cichorium</taxon>
    </lineage>
</organism>